<gene>
    <name evidence="2" type="ORF">M408DRAFT_331237</name>
</gene>
<proteinExistence type="predicted"/>
<keyword evidence="3" id="KW-1185">Reference proteome</keyword>
<organism evidence="2 3">
    <name type="scientific">Serendipita vermifera MAFF 305830</name>
    <dbReference type="NCBI Taxonomy" id="933852"/>
    <lineage>
        <taxon>Eukaryota</taxon>
        <taxon>Fungi</taxon>
        <taxon>Dikarya</taxon>
        <taxon>Basidiomycota</taxon>
        <taxon>Agaricomycotina</taxon>
        <taxon>Agaricomycetes</taxon>
        <taxon>Sebacinales</taxon>
        <taxon>Serendipitaceae</taxon>
        <taxon>Serendipita</taxon>
    </lineage>
</organism>
<evidence type="ECO:0000313" key="2">
    <source>
        <dbReference type="EMBL" id="KIM25297.1"/>
    </source>
</evidence>
<evidence type="ECO:0000256" key="1">
    <source>
        <dbReference type="SAM" id="SignalP"/>
    </source>
</evidence>
<reference evidence="3" key="2">
    <citation type="submission" date="2015-01" db="EMBL/GenBank/DDBJ databases">
        <title>Evolutionary Origins and Diversification of the Mycorrhizal Mutualists.</title>
        <authorList>
            <consortium name="DOE Joint Genome Institute"/>
            <consortium name="Mycorrhizal Genomics Consortium"/>
            <person name="Kohler A."/>
            <person name="Kuo A."/>
            <person name="Nagy L.G."/>
            <person name="Floudas D."/>
            <person name="Copeland A."/>
            <person name="Barry K.W."/>
            <person name="Cichocki N."/>
            <person name="Veneault-Fourrey C."/>
            <person name="LaButti K."/>
            <person name="Lindquist E.A."/>
            <person name="Lipzen A."/>
            <person name="Lundell T."/>
            <person name="Morin E."/>
            <person name="Murat C."/>
            <person name="Riley R."/>
            <person name="Ohm R."/>
            <person name="Sun H."/>
            <person name="Tunlid A."/>
            <person name="Henrissat B."/>
            <person name="Grigoriev I.V."/>
            <person name="Hibbett D.S."/>
            <person name="Martin F."/>
        </authorList>
    </citation>
    <scope>NUCLEOTIDE SEQUENCE [LARGE SCALE GENOMIC DNA]</scope>
    <source>
        <strain evidence="3">MAFF 305830</strain>
    </source>
</reference>
<name>A0A0C2X7Q8_SERVB</name>
<feature type="chain" id="PRO_5002158763" evidence="1">
    <location>
        <begin position="19"/>
        <end position="74"/>
    </location>
</feature>
<dbReference type="AlphaFoldDB" id="A0A0C2X7Q8"/>
<accession>A0A0C2X7Q8</accession>
<dbReference type="Proteomes" id="UP000054097">
    <property type="component" value="Unassembled WGS sequence"/>
</dbReference>
<protein>
    <submittedName>
        <fullName evidence="2">Uncharacterized protein</fullName>
    </submittedName>
</protein>
<feature type="signal peptide" evidence="1">
    <location>
        <begin position="1"/>
        <end position="18"/>
    </location>
</feature>
<dbReference type="HOGENOM" id="CLU_2689362_0_0_1"/>
<sequence>MKLSCLLVPLAFVTAALAGMPIEIECGGLDWPSDFAVGDAACPPSQICDCSDPENWICRNPAAAGLHCPTAQTT</sequence>
<keyword evidence="1" id="KW-0732">Signal</keyword>
<evidence type="ECO:0000313" key="3">
    <source>
        <dbReference type="Proteomes" id="UP000054097"/>
    </source>
</evidence>
<reference evidence="2 3" key="1">
    <citation type="submission" date="2014-04" db="EMBL/GenBank/DDBJ databases">
        <authorList>
            <consortium name="DOE Joint Genome Institute"/>
            <person name="Kuo A."/>
            <person name="Zuccaro A."/>
            <person name="Kohler A."/>
            <person name="Nagy L.G."/>
            <person name="Floudas D."/>
            <person name="Copeland A."/>
            <person name="Barry K.W."/>
            <person name="Cichocki N."/>
            <person name="Veneault-Fourrey C."/>
            <person name="LaButti K."/>
            <person name="Lindquist E.A."/>
            <person name="Lipzen A."/>
            <person name="Lundell T."/>
            <person name="Morin E."/>
            <person name="Murat C."/>
            <person name="Sun H."/>
            <person name="Tunlid A."/>
            <person name="Henrissat B."/>
            <person name="Grigoriev I.V."/>
            <person name="Hibbett D.S."/>
            <person name="Martin F."/>
            <person name="Nordberg H.P."/>
            <person name="Cantor M.N."/>
            <person name="Hua S.X."/>
        </authorList>
    </citation>
    <scope>NUCLEOTIDE SEQUENCE [LARGE SCALE GENOMIC DNA]</scope>
    <source>
        <strain evidence="2 3">MAFF 305830</strain>
    </source>
</reference>
<dbReference type="EMBL" id="KN824315">
    <property type="protein sequence ID" value="KIM25297.1"/>
    <property type="molecule type" value="Genomic_DNA"/>
</dbReference>